<protein>
    <submittedName>
        <fullName evidence="1">Uncharacterized protein</fullName>
    </submittedName>
</protein>
<organism evidence="1 2">
    <name type="scientific">Sediminibacterium ginsengisoli</name>
    <dbReference type="NCBI Taxonomy" id="413434"/>
    <lineage>
        <taxon>Bacteria</taxon>
        <taxon>Pseudomonadati</taxon>
        <taxon>Bacteroidota</taxon>
        <taxon>Chitinophagia</taxon>
        <taxon>Chitinophagales</taxon>
        <taxon>Chitinophagaceae</taxon>
        <taxon>Sediminibacterium</taxon>
    </lineage>
</organism>
<gene>
    <name evidence="1" type="ORF">SAMN04488132_103188</name>
</gene>
<evidence type="ECO:0000313" key="1">
    <source>
        <dbReference type="EMBL" id="SJZ62298.1"/>
    </source>
</evidence>
<dbReference type="Proteomes" id="UP000190888">
    <property type="component" value="Unassembled WGS sequence"/>
</dbReference>
<name>A0A1T4M692_9BACT</name>
<keyword evidence="2" id="KW-1185">Reference proteome</keyword>
<evidence type="ECO:0000313" key="2">
    <source>
        <dbReference type="Proteomes" id="UP000190888"/>
    </source>
</evidence>
<accession>A0A1T4M692</accession>
<dbReference type="AlphaFoldDB" id="A0A1T4M692"/>
<sequence>MIEDWFLKDLKGLCQYLKIEETKRVEGKDGLEKIKTLFKKGKKPKIYQKGSYSHKFIPSLNLLAIRNSVKIELSTVEDALGITIK</sequence>
<dbReference type="EMBL" id="FUWH01000003">
    <property type="protein sequence ID" value="SJZ62298.1"/>
    <property type="molecule type" value="Genomic_DNA"/>
</dbReference>
<dbReference type="STRING" id="413434.SAMN04488132_103188"/>
<proteinExistence type="predicted"/>
<dbReference type="OrthoDB" id="1494212at2"/>
<reference evidence="1 2" key="1">
    <citation type="submission" date="2017-02" db="EMBL/GenBank/DDBJ databases">
        <authorList>
            <person name="Peterson S.W."/>
        </authorList>
    </citation>
    <scope>NUCLEOTIDE SEQUENCE [LARGE SCALE GENOMIC DNA]</scope>
    <source>
        <strain evidence="1 2">DSM 22335</strain>
    </source>
</reference>
<dbReference type="RefSeq" id="WP_078830678.1">
    <property type="nucleotide sequence ID" value="NZ_FUWH01000003.1"/>
</dbReference>